<organism evidence="1 2">
    <name type="scientific">Bacteroides humanifaecis</name>
    <dbReference type="NCBI Taxonomy" id="2792859"/>
    <lineage>
        <taxon>Bacteria</taxon>
        <taxon>Pseudomonadati</taxon>
        <taxon>Bacteroidota</taxon>
        <taxon>Bacteroidia</taxon>
        <taxon>Bacteroidales</taxon>
        <taxon>Bacteroidaceae</taxon>
        <taxon>Bacteroides</taxon>
    </lineage>
</organism>
<evidence type="ECO:0000313" key="2">
    <source>
        <dbReference type="Proteomes" id="UP001491715"/>
    </source>
</evidence>
<gene>
    <name evidence="1" type="ORF">ABHZ06_06525</name>
</gene>
<protein>
    <recommendedName>
        <fullName evidence="3">Transposase TnpC homeodomain domain-containing protein</fullName>
    </recommendedName>
</protein>
<evidence type="ECO:0000313" key="1">
    <source>
        <dbReference type="EMBL" id="MEO4937527.1"/>
    </source>
</evidence>
<comment type="caution">
    <text evidence="1">The sequence shown here is derived from an EMBL/GenBank/DDBJ whole genome shotgun (WGS) entry which is preliminary data.</text>
</comment>
<dbReference type="RefSeq" id="WP_226791225.1">
    <property type="nucleotide sequence ID" value="NZ_CP084680.1"/>
</dbReference>
<reference evidence="1 2" key="1">
    <citation type="submission" date="2024-05" db="EMBL/GenBank/DDBJ databases">
        <title>Human gut microbiome strain richness.</title>
        <authorList>
            <person name="Chen-Liaw A."/>
        </authorList>
    </citation>
    <scope>NUCLEOTIDE SEQUENCE [LARGE SCALE GENOMIC DNA]</scope>
    <source>
        <strain evidence="1 2">1001271st1_B1_1001271B_150615</strain>
    </source>
</reference>
<sequence length="84" mass="9574">MAKEDAIGQAVEYSMEQLLDINRKQSEIISAQVRTIEELRGTIVELNASLAWLKRKMFGKMSEKCKPADNGAPKLPFDYATWNR</sequence>
<dbReference type="EMBL" id="JBDQBE010000005">
    <property type="protein sequence ID" value="MEO4937527.1"/>
    <property type="molecule type" value="Genomic_DNA"/>
</dbReference>
<name>A0ABV0HUY7_9BACE</name>
<accession>A0ABV0HUY7</accession>
<keyword evidence="2" id="KW-1185">Reference proteome</keyword>
<dbReference type="Proteomes" id="UP001491715">
    <property type="component" value="Unassembled WGS sequence"/>
</dbReference>
<proteinExistence type="predicted"/>
<evidence type="ECO:0008006" key="3">
    <source>
        <dbReference type="Google" id="ProtNLM"/>
    </source>
</evidence>